<organism evidence="2 3">
    <name type="scientific">Candidatus Magasanikbacteria bacterium RIFCSPHIGHO2_02_FULL_41_13</name>
    <dbReference type="NCBI Taxonomy" id="1798676"/>
    <lineage>
        <taxon>Bacteria</taxon>
        <taxon>Candidatus Magasanikiibacteriota</taxon>
    </lineage>
</organism>
<keyword evidence="1" id="KW-1133">Transmembrane helix</keyword>
<keyword evidence="1" id="KW-0812">Transmembrane</keyword>
<evidence type="ECO:0000256" key="1">
    <source>
        <dbReference type="SAM" id="Phobius"/>
    </source>
</evidence>
<reference evidence="2 3" key="1">
    <citation type="journal article" date="2016" name="Nat. Commun.">
        <title>Thousands of microbial genomes shed light on interconnected biogeochemical processes in an aquifer system.</title>
        <authorList>
            <person name="Anantharaman K."/>
            <person name="Brown C.T."/>
            <person name="Hug L.A."/>
            <person name="Sharon I."/>
            <person name="Castelle C.J."/>
            <person name="Probst A.J."/>
            <person name="Thomas B.C."/>
            <person name="Singh A."/>
            <person name="Wilkins M.J."/>
            <person name="Karaoz U."/>
            <person name="Brodie E.L."/>
            <person name="Williams K.H."/>
            <person name="Hubbard S.S."/>
            <person name="Banfield J.F."/>
        </authorList>
    </citation>
    <scope>NUCLEOTIDE SEQUENCE [LARGE SCALE GENOMIC DNA]</scope>
</reference>
<proteinExistence type="predicted"/>
<accession>A0A1F6M2Q4</accession>
<feature type="transmembrane region" description="Helical" evidence="1">
    <location>
        <begin position="14"/>
        <end position="32"/>
    </location>
</feature>
<feature type="transmembrane region" description="Helical" evidence="1">
    <location>
        <begin position="47"/>
        <end position="68"/>
    </location>
</feature>
<dbReference type="AlphaFoldDB" id="A0A1F6M2Q4"/>
<sequence>MPGTPQPLQISKETIDLSLITVIGLIGILLMLPERILSPVGEEQGEVLQLLFLIGWAFQACHLVPIIMKPHLFKYAIWQVRTVWVLTVGVALFLIVTPP</sequence>
<protein>
    <submittedName>
        <fullName evidence="2">Uncharacterized protein</fullName>
    </submittedName>
</protein>
<keyword evidence="1" id="KW-0472">Membrane</keyword>
<comment type="caution">
    <text evidence="2">The sequence shown here is derived from an EMBL/GenBank/DDBJ whole genome shotgun (WGS) entry which is preliminary data.</text>
</comment>
<evidence type="ECO:0000313" key="3">
    <source>
        <dbReference type="Proteomes" id="UP000178742"/>
    </source>
</evidence>
<dbReference type="Proteomes" id="UP000178742">
    <property type="component" value="Unassembled WGS sequence"/>
</dbReference>
<evidence type="ECO:0000313" key="2">
    <source>
        <dbReference type="EMBL" id="OGH65884.1"/>
    </source>
</evidence>
<feature type="transmembrane region" description="Helical" evidence="1">
    <location>
        <begin position="75"/>
        <end position="96"/>
    </location>
</feature>
<name>A0A1F6M2Q4_9BACT</name>
<gene>
    <name evidence="2" type="ORF">A3B90_03220</name>
</gene>
<dbReference type="EMBL" id="MFPX01000029">
    <property type="protein sequence ID" value="OGH65884.1"/>
    <property type="molecule type" value="Genomic_DNA"/>
</dbReference>